<dbReference type="PANTHER" id="PTHR13799">
    <property type="entry name" value="NGG1 INTERACTING FACTOR 3"/>
    <property type="match status" value="1"/>
</dbReference>
<accession>A0ABX7VNP6</accession>
<dbReference type="RefSeq" id="WP_209367196.1">
    <property type="nucleotide sequence ID" value="NZ_CP046956.1"/>
</dbReference>
<keyword evidence="5" id="KW-1185">Reference proteome</keyword>
<keyword evidence="3" id="KW-0479">Metal-binding</keyword>
<protein>
    <recommendedName>
        <fullName evidence="2">GTP cyclohydrolase 1 type 2 homolog</fullName>
    </recommendedName>
</protein>
<evidence type="ECO:0000256" key="1">
    <source>
        <dbReference type="ARBA" id="ARBA00006964"/>
    </source>
</evidence>
<evidence type="ECO:0000313" key="4">
    <source>
        <dbReference type="EMBL" id="QTM98444.1"/>
    </source>
</evidence>
<dbReference type="InterPro" id="IPR036069">
    <property type="entry name" value="DUF34/NIF3_sf"/>
</dbReference>
<organism evidence="4 5">
    <name type="scientific">Sediminibacillus dalangtanensis</name>
    <dbReference type="NCBI Taxonomy" id="2729421"/>
    <lineage>
        <taxon>Bacteria</taxon>
        <taxon>Bacillati</taxon>
        <taxon>Bacillota</taxon>
        <taxon>Bacilli</taxon>
        <taxon>Bacillales</taxon>
        <taxon>Bacillaceae</taxon>
        <taxon>Sediminibacillus</taxon>
    </lineage>
</organism>
<evidence type="ECO:0000256" key="3">
    <source>
        <dbReference type="ARBA" id="ARBA00022723"/>
    </source>
</evidence>
<name>A0ABX7VNP6_9BACI</name>
<gene>
    <name evidence="4" type="ORF">ERJ70_03520</name>
</gene>
<dbReference type="Gene3D" id="3.40.1390.30">
    <property type="entry name" value="NIF3 (NGG1p interacting factor 3)-like"/>
    <property type="match status" value="2"/>
</dbReference>
<proteinExistence type="inferred from homology"/>
<evidence type="ECO:0000256" key="2">
    <source>
        <dbReference type="ARBA" id="ARBA00022112"/>
    </source>
</evidence>
<comment type="similarity">
    <text evidence="1">Belongs to the GTP cyclohydrolase I type 2/NIF3 family.</text>
</comment>
<dbReference type="Proteomes" id="UP000665043">
    <property type="component" value="Chromosome"/>
</dbReference>
<sequence>MTVTVQHVINQLSELAEPMEDTVDRLEFGNPKTEVTGIVTAFMATYRIIQATVESGANLLLTHEGTFYSHKGSTSMLENDPIYQQKRQLVEQSGLAIYRLHDTIHRYSPDGITKALVRLLDWEEAVAEYLTASAVVDLPPVRLKDVAGYLKEKLRLPFVRIMGDPSTRCSRAGVFVGYRGGGDSVIPVMQAKDLDVAIIGEGPEWETPEYIRDAICQGKNKALIVIGHAESEKPGMELLAGNLQASFPTVPVQFFDEEALYHLV</sequence>
<dbReference type="Pfam" id="PF01784">
    <property type="entry name" value="DUF34_NIF3"/>
    <property type="match status" value="1"/>
</dbReference>
<dbReference type="InterPro" id="IPR002678">
    <property type="entry name" value="DUF34/NIF3"/>
</dbReference>
<dbReference type="EMBL" id="CP046956">
    <property type="protein sequence ID" value="QTM98444.1"/>
    <property type="molecule type" value="Genomic_DNA"/>
</dbReference>
<dbReference type="PANTHER" id="PTHR13799:SF14">
    <property type="entry name" value="GTP CYCLOHYDROLASE 1 TYPE 2 HOMOLOG"/>
    <property type="match status" value="1"/>
</dbReference>
<dbReference type="SUPFAM" id="SSF102705">
    <property type="entry name" value="NIF3 (NGG1p interacting factor 3)-like"/>
    <property type="match status" value="1"/>
</dbReference>
<reference evidence="4 5" key="1">
    <citation type="submission" date="2019-12" db="EMBL/GenBank/DDBJ databases">
        <title>The whole genome sequencing of a strain isolated from a Mars analog, Dalangtan Playa.</title>
        <authorList>
            <person name="Huang T."/>
        </authorList>
    </citation>
    <scope>NUCLEOTIDE SEQUENCE [LARGE SCALE GENOMIC DNA]</scope>
    <source>
        <strain evidence="4 5">DP4-553-S</strain>
    </source>
</reference>
<evidence type="ECO:0000313" key="5">
    <source>
        <dbReference type="Proteomes" id="UP000665043"/>
    </source>
</evidence>